<dbReference type="InterPro" id="IPR036390">
    <property type="entry name" value="WH_DNA-bd_sf"/>
</dbReference>
<gene>
    <name evidence="6" type="ORF">SAMN06295933_3057</name>
</gene>
<evidence type="ECO:0000259" key="4">
    <source>
        <dbReference type="PROSITE" id="PS51077"/>
    </source>
</evidence>
<dbReference type="Pfam" id="PF09339">
    <property type="entry name" value="HTH_IclR"/>
    <property type="match status" value="1"/>
</dbReference>
<keyword evidence="7" id="KW-1185">Reference proteome</keyword>
<dbReference type="Gene3D" id="3.30.450.40">
    <property type="match status" value="1"/>
</dbReference>
<keyword evidence="3" id="KW-0804">Transcription</keyword>
<feature type="domain" description="HTH iclR-type" evidence="4">
    <location>
        <begin position="7"/>
        <end position="69"/>
    </location>
</feature>
<evidence type="ECO:0000256" key="1">
    <source>
        <dbReference type="ARBA" id="ARBA00023015"/>
    </source>
</evidence>
<feature type="domain" description="IclR-ED" evidence="5">
    <location>
        <begin position="70"/>
        <end position="252"/>
    </location>
</feature>
<sequence length="252" mass="27816">MGEGRQIQSVVRALSILELYNSSTKELSVTEIANLLDLSKSTAFSLISTLAQKGYLEQNPRDSRYSLGLKLLRLGGQVRRHSILVRRATPFLEKLVQEFSETVHLTVERNGMVVYIEKIRGKNAIFMQSEVGAENPMYCTAVGKCLLAFMPETRRERLLKQMVPLERRGPNCITSVDELQQELETIRKRGFSIDDEEHVAGLMCIAAPIFAQNGEVVASVSLSGAKAGISSKMVAQVSETITTVAKQISAAI</sequence>
<dbReference type="PROSITE" id="PS51077">
    <property type="entry name" value="HTH_ICLR"/>
    <property type="match status" value="1"/>
</dbReference>
<dbReference type="PANTHER" id="PTHR30136">
    <property type="entry name" value="HELIX-TURN-HELIX TRANSCRIPTIONAL REGULATOR, ICLR FAMILY"/>
    <property type="match status" value="1"/>
</dbReference>
<dbReference type="GO" id="GO:0045892">
    <property type="term" value="P:negative regulation of DNA-templated transcription"/>
    <property type="evidence" value="ECO:0007669"/>
    <property type="project" value="TreeGrafter"/>
</dbReference>
<dbReference type="RefSeq" id="WP_170921447.1">
    <property type="nucleotide sequence ID" value="NZ_FWZU01000005.1"/>
</dbReference>
<dbReference type="Pfam" id="PF01614">
    <property type="entry name" value="IclR_C"/>
    <property type="match status" value="1"/>
</dbReference>
<keyword evidence="1" id="KW-0805">Transcription regulation</keyword>
<evidence type="ECO:0000313" key="6">
    <source>
        <dbReference type="EMBL" id="SMF35222.1"/>
    </source>
</evidence>
<reference evidence="7" key="1">
    <citation type="submission" date="2017-04" db="EMBL/GenBank/DDBJ databases">
        <authorList>
            <person name="Varghese N."/>
            <person name="Submissions S."/>
        </authorList>
    </citation>
    <scope>NUCLEOTIDE SEQUENCE [LARGE SCALE GENOMIC DNA]</scope>
    <source>
        <strain evidence="7">K3S</strain>
    </source>
</reference>
<evidence type="ECO:0000256" key="2">
    <source>
        <dbReference type="ARBA" id="ARBA00023125"/>
    </source>
</evidence>
<dbReference type="PANTHER" id="PTHR30136:SF35">
    <property type="entry name" value="HTH-TYPE TRANSCRIPTIONAL REGULATOR RV1719"/>
    <property type="match status" value="1"/>
</dbReference>
<dbReference type="SUPFAM" id="SSF55781">
    <property type="entry name" value="GAF domain-like"/>
    <property type="match status" value="1"/>
</dbReference>
<organism evidence="6 7">
    <name type="scientific">Desulfovibrio gilichinskyi</name>
    <dbReference type="NCBI Taxonomy" id="1519643"/>
    <lineage>
        <taxon>Bacteria</taxon>
        <taxon>Pseudomonadati</taxon>
        <taxon>Thermodesulfobacteriota</taxon>
        <taxon>Desulfovibrionia</taxon>
        <taxon>Desulfovibrionales</taxon>
        <taxon>Desulfovibrionaceae</taxon>
        <taxon>Desulfovibrio</taxon>
    </lineage>
</organism>
<evidence type="ECO:0000313" key="7">
    <source>
        <dbReference type="Proteomes" id="UP000192906"/>
    </source>
</evidence>
<evidence type="ECO:0000256" key="3">
    <source>
        <dbReference type="ARBA" id="ARBA00023163"/>
    </source>
</evidence>
<dbReference type="InterPro" id="IPR029016">
    <property type="entry name" value="GAF-like_dom_sf"/>
</dbReference>
<dbReference type="InterPro" id="IPR005471">
    <property type="entry name" value="Tscrpt_reg_IclR_N"/>
</dbReference>
<dbReference type="InterPro" id="IPR036388">
    <property type="entry name" value="WH-like_DNA-bd_sf"/>
</dbReference>
<dbReference type="SMART" id="SM00346">
    <property type="entry name" value="HTH_ICLR"/>
    <property type="match status" value="1"/>
</dbReference>
<dbReference type="EMBL" id="FWZU01000005">
    <property type="protein sequence ID" value="SMF35222.1"/>
    <property type="molecule type" value="Genomic_DNA"/>
</dbReference>
<dbReference type="STRING" id="1519643.SAMN06295933_3057"/>
<dbReference type="PROSITE" id="PS51078">
    <property type="entry name" value="ICLR_ED"/>
    <property type="match status" value="1"/>
</dbReference>
<dbReference type="SUPFAM" id="SSF46785">
    <property type="entry name" value="Winged helix' DNA-binding domain"/>
    <property type="match status" value="1"/>
</dbReference>
<proteinExistence type="predicted"/>
<name>A0A1X7EK80_9BACT</name>
<dbReference type="GO" id="GO:0003677">
    <property type="term" value="F:DNA binding"/>
    <property type="evidence" value="ECO:0007669"/>
    <property type="project" value="UniProtKB-KW"/>
</dbReference>
<keyword evidence="2" id="KW-0238">DNA-binding</keyword>
<protein>
    <submittedName>
        <fullName evidence="6">Transcriptional regulator, IclR family</fullName>
    </submittedName>
</protein>
<dbReference type="InterPro" id="IPR014757">
    <property type="entry name" value="Tscrpt_reg_IclR_C"/>
</dbReference>
<accession>A0A1X7EK80</accession>
<dbReference type="GO" id="GO:0003700">
    <property type="term" value="F:DNA-binding transcription factor activity"/>
    <property type="evidence" value="ECO:0007669"/>
    <property type="project" value="TreeGrafter"/>
</dbReference>
<dbReference type="InterPro" id="IPR050707">
    <property type="entry name" value="HTH_MetabolicPath_Reg"/>
</dbReference>
<dbReference type="Gene3D" id="1.10.10.10">
    <property type="entry name" value="Winged helix-like DNA-binding domain superfamily/Winged helix DNA-binding domain"/>
    <property type="match status" value="1"/>
</dbReference>
<dbReference type="AlphaFoldDB" id="A0A1X7EK80"/>
<evidence type="ECO:0000259" key="5">
    <source>
        <dbReference type="PROSITE" id="PS51078"/>
    </source>
</evidence>
<dbReference type="FunFam" id="1.10.10.10:FF:000056">
    <property type="entry name" value="IclR family transcriptional regulator"/>
    <property type="match status" value="1"/>
</dbReference>
<dbReference type="Proteomes" id="UP000192906">
    <property type="component" value="Unassembled WGS sequence"/>
</dbReference>